<feature type="non-terminal residue" evidence="1">
    <location>
        <position position="80"/>
    </location>
</feature>
<name>A0ACA9SM07_9GLOM</name>
<organism evidence="1 2">
    <name type="scientific">Racocetra persica</name>
    <dbReference type="NCBI Taxonomy" id="160502"/>
    <lineage>
        <taxon>Eukaryota</taxon>
        <taxon>Fungi</taxon>
        <taxon>Fungi incertae sedis</taxon>
        <taxon>Mucoromycota</taxon>
        <taxon>Glomeromycotina</taxon>
        <taxon>Glomeromycetes</taxon>
        <taxon>Diversisporales</taxon>
        <taxon>Gigasporaceae</taxon>
        <taxon>Racocetra</taxon>
    </lineage>
</organism>
<protein>
    <submittedName>
        <fullName evidence="1">23469_t:CDS:1</fullName>
    </submittedName>
</protein>
<dbReference type="Proteomes" id="UP000789920">
    <property type="component" value="Unassembled WGS sequence"/>
</dbReference>
<gene>
    <name evidence="1" type="ORF">RPERSI_LOCUS32265</name>
</gene>
<dbReference type="EMBL" id="CAJVQC010133770">
    <property type="protein sequence ID" value="CAG8842314.1"/>
    <property type="molecule type" value="Genomic_DNA"/>
</dbReference>
<comment type="caution">
    <text evidence="1">The sequence shown here is derived from an EMBL/GenBank/DDBJ whole genome shotgun (WGS) entry which is preliminary data.</text>
</comment>
<keyword evidence="2" id="KW-1185">Reference proteome</keyword>
<sequence length="80" mass="9585">RKPYLINRYQTLVNFLEESNYWESINIELFLPNESVPKHRYIKELNEGLPFKVAQYVHDSKHGFSVIYLWRVPLNASDSE</sequence>
<feature type="non-terminal residue" evidence="1">
    <location>
        <position position="1"/>
    </location>
</feature>
<accession>A0ACA9SM07</accession>
<evidence type="ECO:0000313" key="1">
    <source>
        <dbReference type="EMBL" id="CAG8842314.1"/>
    </source>
</evidence>
<proteinExistence type="predicted"/>
<reference evidence="1" key="1">
    <citation type="submission" date="2021-06" db="EMBL/GenBank/DDBJ databases">
        <authorList>
            <person name="Kallberg Y."/>
            <person name="Tangrot J."/>
            <person name="Rosling A."/>
        </authorList>
    </citation>
    <scope>NUCLEOTIDE SEQUENCE</scope>
    <source>
        <strain evidence="1">MA461A</strain>
    </source>
</reference>
<evidence type="ECO:0000313" key="2">
    <source>
        <dbReference type="Proteomes" id="UP000789920"/>
    </source>
</evidence>